<feature type="transmembrane region" description="Helical" evidence="1">
    <location>
        <begin position="6"/>
        <end position="21"/>
    </location>
</feature>
<evidence type="ECO:0000256" key="1">
    <source>
        <dbReference type="SAM" id="Phobius"/>
    </source>
</evidence>
<feature type="transmembrane region" description="Helical" evidence="1">
    <location>
        <begin position="103"/>
        <end position="122"/>
    </location>
</feature>
<accession>A0A919IPV7</accession>
<feature type="transmembrane region" description="Helical" evidence="1">
    <location>
        <begin position="41"/>
        <end position="60"/>
    </location>
</feature>
<proteinExistence type="predicted"/>
<comment type="caution">
    <text evidence="2">The sequence shown here is derived from an EMBL/GenBank/DDBJ whole genome shotgun (WGS) entry which is preliminary data.</text>
</comment>
<dbReference type="EMBL" id="BOMH01000063">
    <property type="protein sequence ID" value="GID69594.1"/>
    <property type="molecule type" value="Genomic_DNA"/>
</dbReference>
<organism evidence="2 3">
    <name type="scientific">Actinoplanes cyaneus</name>
    <dbReference type="NCBI Taxonomy" id="52696"/>
    <lineage>
        <taxon>Bacteria</taxon>
        <taxon>Bacillati</taxon>
        <taxon>Actinomycetota</taxon>
        <taxon>Actinomycetes</taxon>
        <taxon>Micromonosporales</taxon>
        <taxon>Micromonosporaceae</taxon>
        <taxon>Actinoplanes</taxon>
    </lineage>
</organism>
<evidence type="ECO:0000313" key="3">
    <source>
        <dbReference type="Proteomes" id="UP000619479"/>
    </source>
</evidence>
<protein>
    <submittedName>
        <fullName evidence="2">Uncharacterized protein</fullName>
    </submittedName>
</protein>
<reference evidence="2" key="1">
    <citation type="submission" date="2021-01" db="EMBL/GenBank/DDBJ databases">
        <title>Whole genome shotgun sequence of Actinoplanes cyaneus NBRC 14990.</title>
        <authorList>
            <person name="Komaki H."/>
            <person name="Tamura T."/>
        </authorList>
    </citation>
    <scope>NUCLEOTIDE SEQUENCE</scope>
    <source>
        <strain evidence="2">NBRC 14990</strain>
    </source>
</reference>
<name>A0A919IPV7_9ACTN</name>
<keyword evidence="1" id="KW-0812">Transmembrane</keyword>
<keyword evidence="1" id="KW-0472">Membrane</keyword>
<dbReference type="Proteomes" id="UP000619479">
    <property type="component" value="Unassembled WGS sequence"/>
</dbReference>
<dbReference type="RefSeq" id="WP_203752184.1">
    <property type="nucleotide sequence ID" value="NZ_BAAAUC010000040.1"/>
</dbReference>
<keyword evidence="3" id="KW-1185">Reference proteome</keyword>
<sequence length="125" mass="13426">MAFLLDLANILGGLLLGIPLLRRLPNVGGGLERFTDRVSRWSWLIGIVALIAAGFFFIVHLIDGDLWHFEVVGLIVGVLLTWDKFTGRKILDPPGAGEPAGRALAIAIFGVIAIIVGIQGLFTPN</sequence>
<evidence type="ECO:0000313" key="2">
    <source>
        <dbReference type="EMBL" id="GID69594.1"/>
    </source>
</evidence>
<keyword evidence="1" id="KW-1133">Transmembrane helix</keyword>
<gene>
    <name evidence="2" type="ORF">Acy02nite_74750</name>
</gene>
<dbReference type="AlphaFoldDB" id="A0A919IPV7"/>